<dbReference type="GO" id="GO:0005272">
    <property type="term" value="F:sodium channel activity"/>
    <property type="evidence" value="ECO:0007669"/>
    <property type="project" value="UniProtKB-KW"/>
</dbReference>
<feature type="compositionally biased region" description="Low complexity" evidence="13">
    <location>
        <begin position="141"/>
        <end position="153"/>
    </location>
</feature>
<comment type="similarity">
    <text evidence="2 12">Belongs to the amiloride-sensitive sodium channel (TC 1.A.6) family.</text>
</comment>
<evidence type="ECO:0000256" key="12">
    <source>
        <dbReference type="RuleBase" id="RU000679"/>
    </source>
</evidence>
<keyword evidence="8 12" id="KW-0406">Ion transport</keyword>
<evidence type="ECO:0000256" key="8">
    <source>
        <dbReference type="ARBA" id="ARBA00023065"/>
    </source>
</evidence>
<keyword evidence="11 12" id="KW-0407">Ion channel</keyword>
<keyword evidence="5 12" id="KW-0812">Transmembrane</keyword>
<evidence type="ECO:0000256" key="10">
    <source>
        <dbReference type="ARBA" id="ARBA00023201"/>
    </source>
</evidence>
<evidence type="ECO:0000256" key="4">
    <source>
        <dbReference type="ARBA" id="ARBA00022461"/>
    </source>
</evidence>
<dbReference type="AlphaFoldDB" id="A0A7R9AHJ4"/>
<evidence type="ECO:0000256" key="13">
    <source>
        <dbReference type="SAM" id="MobiDB-lite"/>
    </source>
</evidence>
<feature type="compositionally biased region" description="Polar residues" evidence="13">
    <location>
        <begin position="81"/>
        <end position="94"/>
    </location>
</feature>
<dbReference type="EMBL" id="LR908825">
    <property type="protein sequence ID" value="CAD7254372.1"/>
    <property type="molecule type" value="Genomic_DNA"/>
</dbReference>
<keyword evidence="7" id="KW-0915">Sodium</keyword>
<evidence type="ECO:0000256" key="1">
    <source>
        <dbReference type="ARBA" id="ARBA00004141"/>
    </source>
</evidence>
<evidence type="ECO:0000256" key="7">
    <source>
        <dbReference type="ARBA" id="ARBA00023053"/>
    </source>
</evidence>
<keyword evidence="6" id="KW-1133">Transmembrane helix</keyword>
<evidence type="ECO:0000256" key="11">
    <source>
        <dbReference type="ARBA" id="ARBA00023303"/>
    </source>
</evidence>
<reference evidence="14" key="1">
    <citation type="submission" date="2020-11" db="EMBL/GenBank/DDBJ databases">
        <authorList>
            <person name="Tran Van P."/>
        </authorList>
    </citation>
    <scope>NUCLEOTIDE SEQUENCE</scope>
</reference>
<name>A0A7R9AHJ4_9CRUS</name>
<dbReference type="InterPro" id="IPR001873">
    <property type="entry name" value="ENaC"/>
</dbReference>
<sequence length="215" mass="24808">MIYLIIDAVNSYMSGPKTTTMEMNTERVLPFPAVTICSYSPLWKSLDDDSTLSNFKKLLKLNEDLEGALAKLSLPRSACSQTSTGSLSADTDSPCTARDPKKKRMDSQQIRTRTLSHRLLNQSQQHHRHHISQDLKKSIDSQQNRTRSQQTTQSQGLLFSKSIIKRWYFSRFRRTNLSNITAYYCRKFNYILNYVSNDIARYPDDATARHLVYVL</sequence>
<protein>
    <submittedName>
        <fullName evidence="14">Uncharacterized protein</fullName>
    </submittedName>
</protein>
<dbReference type="Proteomes" id="UP000677054">
    <property type="component" value="Unassembled WGS sequence"/>
</dbReference>
<proteinExistence type="inferred from homology"/>
<accession>A0A7R9AHJ4</accession>
<evidence type="ECO:0000256" key="3">
    <source>
        <dbReference type="ARBA" id="ARBA00022448"/>
    </source>
</evidence>
<evidence type="ECO:0000256" key="9">
    <source>
        <dbReference type="ARBA" id="ARBA00023136"/>
    </source>
</evidence>
<keyword evidence="15" id="KW-1185">Reference proteome</keyword>
<dbReference type="Pfam" id="PF00858">
    <property type="entry name" value="ASC"/>
    <property type="match status" value="1"/>
</dbReference>
<keyword evidence="4 12" id="KW-0894">Sodium channel</keyword>
<evidence type="ECO:0000256" key="6">
    <source>
        <dbReference type="ARBA" id="ARBA00022989"/>
    </source>
</evidence>
<keyword evidence="9" id="KW-0472">Membrane</keyword>
<keyword evidence="10 12" id="KW-0739">Sodium transport</keyword>
<gene>
    <name evidence="14" type="ORF">DSTB1V02_LOCUS14118</name>
</gene>
<evidence type="ECO:0000313" key="15">
    <source>
        <dbReference type="Proteomes" id="UP000677054"/>
    </source>
</evidence>
<keyword evidence="3 12" id="KW-0813">Transport</keyword>
<dbReference type="EMBL" id="CAJPEV010009307">
    <property type="protein sequence ID" value="CAG0905622.1"/>
    <property type="molecule type" value="Genomic_DNA"/>
</dbReference>
<dbReference type="GO" id="GO:0016020">
    <property type="term" value="C:membrane"/>
    <property type="evidence" value="ECO:0007669"/>
    <property type="project" value="UniProtKB-SubCell"/>
</dbReference>
<evidence type="ECO:0000256" key="5">
    <source>
        <dbReference type="ARBA" id="ARBA00022692"/>
    </source>
</evidence>
<evidence type="ECO:0000313" key="14">
    <source>
        <dbReference type="EMBL" id="CAD7254372.1"/>
    </source>
</evidence>
<evidence type="ECO:0000256" key="2">
    <source>
        <dbReference type="ARBA" id="ARBA00007193"/>
    </source>
</evidence>
<organism evidence="14">
    <name type="scientific">Darwinula stevensoni</name>
    <dbReference type="NCBI Taxonomy" id="69355"/>
    <lineage>
        <taxon>Eukaryota</taxon>
        <taxon>Metazoa</taxon>
        <taxon>Ecdysozoa</taxon>
        <taxon>Arthropoda</taxon>
        <taxon>Crustacea</taxon>
        <taxon>Oligostraca</taxon>
        <taxon>Ostracoda</taxon>
        <taxon>Podocopa</taxon>
        <taxon>Podocopida</taxon>
        <taxon>Darwinulocopina</taxon>
        <taxon>Darwinuloidea</taxon>
        <taxon>Darwinulidae</taxon>
        <taxon>Darwinula</taxon>
    </lineage>
</organism>
<feature type="region of interest" description="Disordered" evidence="13">
    <location>
        <begin position="81"/>
        <end position="153"/>
    </location>
</feature>
<dbReference type="OrthoDB" id="6021021at2759"/>
<comment type="subcellular location">
    <subcellularLocation>
        <location evidence="1">Membrane</location>
        <topology evidence="1">Multi-pass membrane protein</topology>
    </subcellularLocation>
</comment>